<dbReference type="Pfam" id="PF13520">
    <property type="entry name" value="AA_permease_2"/>
    <property type="match status" value="1"/>
</dbReference>
<dbReference type="Proteomes" id="UP001595906">
    <property type="component" value="Unassembled WGS sequence"/>
</dbReference>
<dbReference type="Gene3D" id="1.20.1740.10">
    <property type="entry name" value="Amino acid/polyamine transporter I"/>
    <property type="match status" value="1"/>
</dbReference>
<feature type="transmembrane region" description="Helical" evidence="6">
    <location>
        <begin position="75"/>
        <end position="96"/>
    </location>
</feature>
<feature type="transmembrane region" description="Helical" evidence="6">
    <location>
        <begin position="38"/>
        <end position="63"/>
    </location>
</feature>
<dbReference type="PANTHER" id="PTHR42770">
    <property type="entry name" value="AMINO ACID TRANSPORTER-RELATED"/>
    <property type="match status" value="1"/>
</dbReference>
<comment type="subcellular location">
    <subcellularLocation>
        <location evidence="1">Cell membrane</location>
        <topology evidence="1">Multi-pass membrane protein</topology>
    </subcellularLocation>
</comment>
<feature type="transmembrane region" description="Helical" evidence="6">
    <location>
        <begin position="320"/>
        <end position="338"/>
    </location>
</feature>
<evidence type="ECO:0000256" key="6">
    <source>
        <dbReference type="SAM" id="Phobius"/>
    </source>
</evidence>
<dbReference type="NCBIfam" id="TIGR00908">
    <property type="entry name" value="2A0305"/>
    <property type="match status" value="1"/>
</dbReference>
<keyword evidence="5 6" id="KW-0472">Membrane</keyword>
<feature type="transmembrane region" description="Helical" evidence="6">
    <location>
        <begin position="221"/>
        <end position="241"/>
    </location>
</feature>
<keyword evidence="8" id="KW-1185">Reference proteome</keyword>
<dbReference type="EMBL" id="JBHSDC010000012">
    <property type="protein sequence ID" value="MFC4231874.1"/>
    <property type="molecule type" value="Genomic_DNA"/>
</dbReference>
<feature type="transmembrane region" description="Helical" evidence="6">
    <location>
        <begin position="409"/>
        <end position="425"/>
    </location>
</feature>
<feature type="transmembrane region" description="Helical" evidence="6">
    <location>
        <begin position="116"/>
        <end position="140"/>
    </location>
</feature>
<evidence type="ECO:0000313" key="7">
    <source>
        <dbReference type="EMBL" id="MFC4231874.1"/>
    </source>
</evidence>
<feature type="transmembrane region" description="Helical" evidence="6">
    <location>
        <begin position="379"/>
        <end position="403"/>
    </location>
</feature>
<comment type="caution">
    <text evidence="7">The sequence shown here is derived from an EMBL/GenBank/DDBJ whole genome shotgun (WGS) entry which is preliminary data.</text>
</comment>
<evidence type="ECO:0000313" key="8">
    <source>
        <dbReference type="Proteomes" id="UP001595906"/>
    </source>
</evidence>
<keyword evidence="4 6" id="KW-1133">Transmembrane helix</keyword>
<gene>
    <name evidence="7" type="primary">eat</name>
    <name evidence="7" type="ORF">ACFOW1_08225</name>
</gene>
<dbReference type="PANTHER" id="PTHR42770:SF7">
    <property type="entry name" value="MEMBRANE PROTEIN"/>
    <property type="match status" value="1"/>
</dbReference>
<sequence length="434" mass="47158">MSTSSSLKKVLNTWHLWAMAVGLVISGEYFGWNYGWGVAGTVGFLLSTVVVTIMYIAFVFSFTELTTSIPHAGGPFAYAYQAFGAFGGLIAGYATLVEFLLSTPPIAIALGSYLHFLYPTIAVTPAAIACFIIFTAINCIGIKESAVFTLVMTLLAVVELLIFIGIVSPHFSFGNFMQHNMPFGIKGIFAGLPFAIWFFLGIEGVAMVAEEVKAPNTTIPRGYLTGIFTLLLLAVGVMLATGGVGNWQLLSNIDYPLPEAIGMVVGKGNSLTKLFAGIGVFGLMASFHSLITSSSRQLFALSRSNYLPKFLSHIHPKFQTPIHALVIGAIIGIVAIMSGTTSQLIILSVLGAVVMYIISMVSVFALRKNQPQLVRPFKIPFYPIMPFIALLLSVVCLIAIVYYNWQVSLLFFIILLIILLLYKGLDKYRSIMHD</sequence>
<feature type="transmembrane region" description="Helical" evidence="6">
    <location>
        <begin position="147"/>
        <end position="168"/>
    </location>
</feature>
<protein>
    <submittedName>
        <fullName evidence="7">Ethanolamine permease</fullName>
    </submittedName>
</protein>
<proteinExistence type="predicted"/>
<feature type="transmembrane region" description="Helical" evidence="6">
    <location>
        <begin position="344"/>
        <end position="367"/>
    </location>
</feature>
<reference evidence="8" key="1">
    <citation type="journal article" date="2019" name="Int. J. Syst. Evol. Microbiol.">
        <title>The Global Catalogue of Microorganisms (GCM) 10K type strain sequencing project: providing services to taxonomists for standard genome sequencing and annotation.</title>
        <authorList>
            <consortium name="The Broad Institute Genomics Platform"/>
            <consortium name="The Broad Institute Genome Sequencing Center for Infectious Disease"/>
            <person name="Wu L."/>
            <person name="Ma J."/>
        </authorList>
    </citation>
    <scope>NUCLEOTIDE SEQUENCE [LARGE SCALE GENOMIC DNA]</scope>
    <source>
        <strain evidence="8">CECT 8010</strain>
    </source>
</reference>
<dbReference type="RefSeq" id="WP_379013499.1">
    <property type="nucleotide sequence ID" value="NZ_JBHSDC010000012.1"/>
</dbReference>
<dbReference type="InterPro" id="IPR050367">
    <property type="entry name" value="APC_superfamily"/>
</dbReference>
<feature type="transmembrane region" description="Helical" evidence="6">
    <location>
        <begin position="12"/>
        <end position="32"/>
    </location>
</feature>
<dbReference type="InterPro" id="IPR002293">
    <property type="entry name" value="AA/rel_permease1"/>
</dbReference>
<feature type="transmembrane region" description="Helical" evidence="6">
    <location>
        <begin position="274"/>
        <end position="299"/>
    </location>
</feature>
<feature type="transmembrane region" description="Helical" evidence="6">
    <location>
        <begin position="188"/>
        <end position="209"/>
    </location>
</feature>
<dbReference type="PIRSF" id="PIRSF006060">
    <property type="entry name" value="AA_transporter"/>
    <property type="match status" value="1"/>
</dbReference>
<evidence type="ECO:0000256" key="5">
    <source>
        <dbReference type="ARBA" id="ARBA00023136"/>
    </source>
</evidence>
<dbReference type="InterPro" id="IPR004757">
    <property type="entry name" value="EtNH_permease"/>
</dbReference>
<accession>A0ABV8PWD4</accession>
<name>A0ABV8PWD4_9BACT</name>
<organism evidence="7 8">
    <name type="scientific">Parasediminibacterium paludis</name>
    <dbReference type="NCBI Taxonomy" id="908966"/>
    <lineage>
        <taxon>Bacteria</taxon>
        <taxon>Pseudomonadati</taxon>
        <taxon>Bacteroidota</taxon>
        <taxon>Chitinophagia</taxon>
        <taxon>Chitinophagales</taxon>
        <taxon>Chitinophagaceae</taxon>
        <taxon>Parasediminibacterium</taxon>
    </lineage>
</organism>
<evidence type="ECO:0000256" key="3">
    <source>
        <dbReference type="ARBA" id="ARBA00022692"/>
    </source>
</evidence>
<evidence type="ECO:0000256" key="1">
    <source>
        <dbReference type="ARBA" id="ARBA00004651"/>
    </source>
</evidence>
<keyword evidence="2" id="KW-1003">Cell membrane</keyword>
<evidence type="ECO:0000256" key="2">
    <source>
        <dbReference type="ARBA" id="ARBA00022475"/>
    </source>
</evidence>
<evidence type="ECO:0000256" key="4">
    <source>
        <dbReference type="ARBA" id="ARBA00022989"/>
    </source>
</evidence>
<keyword evidence="3 6" id="KW-0812">Transmembrane</keyword>